<evidence type="ECO:0000313" key="11">
    <source>
        <dbReference type="EMBL" id="TCJ15766.1"/>
    </source>
</evidence>
<feature type="chain" id="PRO_5020569221" evidence="9">
    <location>
        <begin position="20"/>
        <end position="472"/>
    </location>
</feature>
<dbReference type="Gene3D" id="3.30.2010.10">
    <property type="entry name" value="Metalloproteases ('zincins'), catalytic domain"/>
    <property type="match status" value="1"/>
</dbReference>
<evidence type="ECO:0000256" key="4">
    <source>
        <dbReference type="ARBA" id="ARBA00022729"/>
    </source>
</evidence>
<proteinExistence type="inferred from homology"/>
<dbReference type="GO" id="GO:0016020">
    <property type="term" value="C:membrane"/>
    <property type="evidence" value="ECO:0007669"/>
    <property type="project" value="InterPro"/>
</dbReference>
<evidence type="ECO:0000256" key="5">
    <source>
        <dbReference type="ARBA" id="ARBA00022764"/>
    </source>
</evidence>
<dbReference type="Pfam" id="PF01435">
    <property type="entry name" value="Peptidase_M48"/>
    <property type="match status" value="1"/>
</dbReference>
<feature type="domain" description="Peptidase M48" evidence="10">
    <location>
        <begin position="60"/>
        <end position="250"/>
    </location>
</feature>
<dbReference type="Proteomes" id="UP000295443">
    <property type="component" value="Unassembled WGS sequence"/>
</dbReference>
<gene>
    <name evidence="11" type="ORF">EZJ19_05975</name>
</gene>
<dbReference type="HAMAP" id="MF_00997">
    <property type="entry name" value="Protease_BepA"/>
    <property type="match status" value="1"/>
</dbReference>
<comment type="caution">
    <text evidence="11">The sequence shown here is derived from an EMBL/GenBank/DDBJ whole genome shotgun (WGS) entry which is preliminary data.</text>
</comment>
<keyword evidence="12" id="KW-1185">Reference proteome</keyword>
<evidence type="ECO:0000256" key="7">
    <source>
        <dbReference type="ARBA" id="ARBA00022833"/>
    </source>
</evidence>
<dbReference type="AlphaFoldDB" id="A0A4R1BF10"/>
<sequence length="472" mass="52229">MKRLVTLILLSWLLAPAYASELPDLGESARATMSEAQEAQIGAEAMRQIRGDKDFLDDPETTDYINRLGRQLVAASPAPYRHFEFFVVRDASINAFALPGGYIGVHTGLISAVRNESELAGVLAHEISHVTQNHIARIVAAQKGSTLTTLAALAVAILAARSDNAQIAQAAVTTAQAMSIQNQLDYTREHEREADRIGLQTLSDSGYDPAGMASFFERLQANGRLYESKAPAYLRTHPLTYERMADLQNRLSELPYRQHLDSLDFQLVRARVQAAAGEPDDAYKHFKVLAASKQSDAATRYGFVLAALRVGERDTAVKAFNQVQPELTSPMAVTLAARLRQETGQPAKAVDILKAGLAKYPNYRPLVYDYARALLRVGRAADTKSYVAEKLRAWDDDDVLYRLLAESDHALGKRSEGHLAQAEAHIRLDQPAQAMEQLQLARQAGDGDFYTMSMVDARLRELRERQQREAKP</sequence>
<dbReference type="InterPro" id="IPR001915">
    <property type="entry name" value="Peptidase_M48"/>
</dbReference>
<dbReference type="GO" id="GO:0004222">
    <property type="term" value="F:metalloendopeptidase activity"/>
    <property type="evidence" value="ECO:0007669"/>
    <property type="project" value="InterPro"/>
</dbReference>
<dbReference type="SUPFAM" id="SSF48452">
    <property type="entry name" value="TPR-like"/>
    <property type="match status" value="1"/>
</dbReference>
<keyword evidence="6" id="KW-0378">Hydrolase</keyword>
<dbReference type="InterPro" id="IPR011990">
    <property type="entry name" value="TPR-like_helical_dom_sf"/>
</dbReference>
<feature type="signal peptide" evidence="9">
    <location>
        <begin position="1"/>
        <end position="19"/>
    </location>
</feature>
<dbReference type="EMBL" id="SJZB01000022">
    <property type="protein sequence ID" value="TCJ15766.1"/>
    <property type="molecule type" value="Genomic_DNA"/>
</dbReference>
<name>A0A4R1BF10_9PROT</name>
<evidence type="ECO:0000313" key="12">
    <source>
        <dbReference type="Proteomes" id="UP000295443"/>
    </source>
</evidence>
<dbReference type="GO" id="GO:0046872">
    <property type="term" value="F:metal ion binding"/>
    <property type="evidence" value="ECO:0007669"/>
    <property type="project" value="UniProtKB-KW"/>
</dbReference>
<organism evidence="11 12">
    <name type="scientific">Parasulfuritortus cantonensis</name>
    <dbReference type="NCBI Taxonomy" id="2528202"/>
    <lineage>
        <taxon>Bacteria</taxon>
        <taxon>Pseudomonadati</taxon>
        <taxon>Pseudomonadota</taxon>
        <taxon>Betaproteobacteria</taxon>
        <taxon>Nitrosomonadales</taxon>
        <taxon>Thiobacillaceae</taxon>
        <taxon>Parasulfuritortus</taxon>
    </lineage>
</organism>
<keyword evidence="5" id="KW-0574">Periplasm</keyword>
<dbReference type="CDD" id="cd07333">
    <property type="entry name" value="M48C_bepA_like"/>
    <property type="match status" value="1"/>
</dbReference>
<reference evidence="11 12" key="1">
    <citation type="submission" date="2019-03" db="EMBL/GenBank/DDBJ databases">
        <title>Genome sequence of Thiobacillaceae bacterium LSR1, a sulfur-oxidizing bacterium isolated from freshwater sediment.</title>
        <authorList>
            <person name="Li S."/>
        </authorList>
    </citation>
    <scope>NUCLEOTIDE SEQUENCE [LARGE SCALE GENOMIC DNA]</scope>
    <source>
        <strain evidence="11 12">LSR1</strain>
    </source>
</reference>
<dbReference type="InterPro" id="IPR051156">
    <property type="entry name" value="Mito/Outer_Membr_Metalloprot"/>
</dbReference>
<protein>
    <submittedName>
        <fullName evidence="11">M48 family peptidase</fullName>
    </submittedName>
</protein>
<evidence type="ECO:0000259" key="10">
    <source>
        <dbReference type="Pfam" id="PF01435"/>
    </source>
</evidence>
<keyword evidence="7" id="KW-0862">Zinc</keyword>
<evidence type="ECO:0000256" key="6">
    <source>
        <dbReference type="ARBA" id="ARBA00022801"/>
    </source>
</evidence>
<dbReference type="RefSeq" id="WP_131445507.1">
    <property type="nucleotide sequence ID" value="NZ_SJZB01000022.1"/>
</dbReference>
<evidence type="ECO:0000256" key="8">
    <source>
        <dbReference type="ARBA" id="ARBA00023049"/>
    </source>
</evidence>
<evidence type="ECO:0000256" key="3">
    <source>
        <dbReference type="ARBA" id="ARBA00022723"/>
    </source>
</evidence>
<comment type="cofactor">
    <cofactor evidence="1">
        <name>Zn(2+)</name>
        <dbReference type="ChEBI" id="CHEBI:29105"/>
    </cofactor>
</comment>
<dbReference type="PANTHER" id="PTHR22726">
    <property type="entry name" value="METALLOENDOPEPTIDASE OMA1"/>
    <property type="match status" value="1"/>
</dbReference>
<keyword evidence="4 9" id="KW-0732">Signal</keyword>
<evidence type="ECO:0000256" key="1">
    <source>
        <dbReference type="ARBA" id="ARBA00001947"/>
    </source>
</evidence>
<dbReference type="GO" id="GO:0051603">
    <property type="term" value="P:proteolysis involved in protein catabolic process"/>
    <property type="evidence" value="ECO:0007669"/>
    <property type="project" value="TreeGrafter"/>
</dbReference>
<dbReference type="InterPro" id="IPR030873">
    <property type="entry name" value="Protease_BepA"/>
</dbReference>
<keyword evidence="8" id="KW-0482">Metalloprotease</keyword>
<accession>A0A4R1BF10</accession>
<evidence type="ECO:0000256" key="2">
    <source>
        <dbReference type="ARBA" id="ARBA00022670"/>
    </source>
</evidence>
<evidence type="ECO:0000256" key="9">
    <source>
        <dbReference type="SAM" id="SignalP"/>
    </source>
</evidence>
<dbReference type="PANTHER" id="PTHR22726:SF1">
    <property type="entry name" value="METALLOENDOPEPTIDASE OMA1, MITOCHONDRIAL"/>
    <property type="match status" value="1"/>
</dbReference>
<dbReference type="Gene3D" id="1.25.40.10">
    <property type="entry name" value="Tetratricopeptide repeat domain"/>
    <property type="match status" value="1"/>
</dbReference>
<keyword evidence="2" id="KW-0645">Protease</keyword>
<keyword evidence="3" id="KW-0479">Metal-binding</keyword>
<dbReference type="OrthoDB" id="9810445at2"/>